<evidence type="ECO:0000313" key="2">
    <source>
        <dbReference type="EMBL" id="ABD11064.1"/>
    </source>
</evidence>
<feature type="compositionally biased region" description="Low complexity" evidence="1">
    <location>
        <begin position="103"/>
        <end position="118"/>
    </location>
</feature>
<feature type="region of interest" description="Disordered" evidence="1">
    <location>
        <begin position="89"/>
        <end position="125"/>
    </location>
</feature>
<protein>
    <submittedName>
        <fullName evidence="2">Uncharacterized protein</fullName>
    </submittedName>
</protein>
<dbReference type="Proteomes" id="UP000001937">
    <property type="component" value="Chromosome"/>
</dbReference>
<organism evidence="2 3">
    <name type="scientific">Frankia casuarinae (strain DSM 45818 / CECT 9043 / HFP020203 / CcI3)</name>
    <dbReference type="NCBI Taxonomy" id="106370"/>
    <lineage>
        <taxon>Bacteria</taxon>
        <taxon>Bacillati</taxon>
        <taxon>Actinomycetota</taxon>
        <taxon>Actinomycetes</taxon>
        <taxon>Frankiales</taxon>
        <taxon>Frankiaceae</taxon>
        <taxon>Frankia</taxon>
    </lineage>
</organism>
<proteinExistence type="predicted"/>
<gene>
    <name evidence="2" type="ordered locus">Francci3_1688</name>
</gene>
<dbReference type="AlphaFoldDB" id="Q2JCC8"/>
<sequence>MPVSDPDRDRGAVVPAGQLATVWPCPPDSPARPPAGWLQSAVEQLVATHTRPGDPVLLLTPPAPDGFAAGRRETQADRLADAGGAVARLGRHVQVRPAPATPGPWTSGSGPGPATSGEGPDDDRRSLVVTVVEPTRTGWLHGVPWARLVTSGGLLAVISRSDSIAGWLIEPTAELTAATGRHGLALLDRFVLLEVPLDELDQPPTPLPRATVARRVHSDLLLFAPVLPAGPQERQ</sequence>
<dbReference type="eggNOG" id="ENOG50340WB">
    <property type="taxonomic scope" value="Bacteria"/>
</dbReference>
<accession>Q2JCC8</accession>
<dbReference type="OrthoDB" id="3624684at2"/>
<dbReference type="KEGG" id="fra:Francci3_1688"/>
<dbReference type="STRING" id="106370.Francci3_1688"/>
<dbReference type="HOGENOM" id="CLU_1029564_0_0_11"/>
<dbReference type="RefSeq" id="WP_011436126.1">
    <property type="nucleotide sequence ID" value="NC_007777.1"/>
</dbReference>
<reference evidence="2 3" key="1">
    <citation type="journal article" date="2007" name="Genome Res.">
        <title>Genome characteristics of facultatively symbiotic Frankia sp. strains reflect host range and host plant biogeography.</title>
        <authorList>
            <person name="Normand P."/>
            <person name="Lapierre P."/>
            <person name="Tisa L.S."/>
            <person name="Gogarten J.P."/>
            <person name="Alloisio N."/>
            <person name="Bagnarol E."/>
            <person name="Bassi C.A."/>
            <person name="Berry A.M."/>
            <person name="Bickhart D.M."/>
            <person name="Choisne N."/>
            <person name="Couloux A."/>
            <person name="Cournoyer B."/>
            <person name="Cruveiller S."/>
            <person name="Daubin V."/>
            <person name="Demange N."/>
            <person name="Francino M.P."/>
            <person name="Goltsman E."/>
            <person name="Huang Y."/>
            <person name="Kopp O.R."/>
            <person name="Labarre L."/>
            <person name="Lapidus A."/>
            <person name="Lavire C."/>
            <person name="Marechal J."/>
            <person name="Martinez M."/>
            <person name="Mastronunzio J.E."/>
            <person name="Mullin B.C."/>
            <person name="Niemann J."/>
            <person name="Pujic P."/>
            <person name="Rawnsley T."/>
            <person name="Rouy Z."/>
            <person name="Schenowitz C."/>
            <person name="Sellstedt A."/>
            <person name="Tavares F."/>
            <person name="Tomkins J.P."/>
            <person name="Vallenet D."/>
            <person name="Valverde C."/>
            <person name="Wall L.G."/>
            <person name="Wang Y."/>
            <person name="Medigue C."/>
            <person name="Benson D.R."/>
        </authorList>
    </citation>
    <scope>NUCLEOTIDE SEQUENCE [LARGE SCALE GENOMIC DNA]</scope>
    <source>
        <strain evidence="3">DSM 45818 / CECT 9043 / CcI3</strain>
    </source>
</reference>
<dbReference type="EMBL" id="CP000249">
    <property type="protein sequence ID" value="ABD11064.1"/>
    <property type="molecule type" value="Genomic_DNA"/>
</dbReference>
<name>Q2JCC8_FRACC</name>
<evidence type="ECO:0000256" key="1">
    <source>
        <dbReference type="SAM" id="MobiDB-lite"/>
    </source>
</evidence>
<keyword evidence="3" id="KW-1185">Reference proteome</keyword>
<evidence type="ECO:0000313" key="3">
    <source>
        <dbReference type="Proteomes" id="UP000001937"/>
    </source>
</evidence>